<dbReference type="Proteomes" id="UP001305779">
    <property type="component" value="Unassembled WGS sequence"/>
</dbReference>
<feature type="compositionally biased region" description="Polar residues" evidence="1">
    <location>
        <begin position="507"/>
        <end position="529"/>
    </location>
</feature>
<organism evidence="2 3">
    <name type="scientific">Zasmidium cellare</name>
    <name type="common">Wine cellar mold</name>
    <name type="synonym">Racodium cellare</name>
    <dbReference type="NCBI Taxonomy" id="395010"/>
    <lineage>
        <taxon>Eukaryota</taxon>
        <taxon>Fungi</taxon>
        <taxon>Dikarya</taxon>
        <taxon>Ascomycota</taxon>
        <taxon>Pezizomycotina</taxon>
        <taxon>Dothideomycetes</taxon>
        <taxon>Dothideomycetidae</taxon>
        <taxon>Mycosphaerellales</taxon>
        <taxon>Mycosphaerellaceae</taxon>
        <taxon>Zasmidium</taxon>
    </lineage>
</organism>
<feature type="region of interest" description="Disordered" evidence="1">
    <location>
        <begin position="495"/>
        <end position="614"/>
    </location>
</feature>
<feature type="compositionally biased region" description="Basic and acidic residues" evidence="1">
    <location>
        <begin position="150"/>
        <end position="174"/>
    </location>
</feature>
<feature type="region of interest" description="Disordered" evidence="1">
    <location>
        <begin position="150"/>
        <end position="183"/>
    </location>
</feature>
<protein>
    <submittedName>
        <fullName evidence="2">Uncharacterized protein</fullName>
    </submittedName>
</protein>
<reference evidence="2 3" key="1">
    <citation type="journal article" date="2023" name="G3 (Bethesda)">
        <title>A chromosome-level genome assembly of Zasmidium syzygii isolated from banana leaves.</title>
        <authorList>
            <person name="van Westerhoven A.C."/>
            <person name="Mehrabi R."/>
            <person name="Talebi R."/>
            <person name="Steentjes M.B.F."/>
            <person name="Corcolon B."/>
            <person name="Chong P.A."/>
            <person name="Kema G.H.J."/>
            <person name="Seidl M.F."/>
        </authorList>
    </citation>
    <scope>NUCLEOTIDE SEQUENCE [LARGE SCALE GENOMIC DNA]</scope>
    <source>
        <strain evidence="2 3">P124</strain>
    </source>
</reference>
<sequence length="656" mass="73804">MTFEDTCAPFRAYNALNRLPKNAPPFPIDKNGYPVVQPLERYCRYDVKTPGVLCGHVVSRTDQLHRHIIQFHKIASTLRPVRKRGPGKDARKEEDAGMYAWRRLGFLRRLSWSRALISGVVEFFRKIMKDEVYDATELSPAEVKRRVKERRAAEKARTEEYRRKKMQGDGKEVEEGGSSGIDERARVEENAQGDHLFKQVALEDDGTPINKTPIEEAPIDGTPIDRTPIEEAPIDGTPIDGTPMDDTLIDGTLRTSIDGNSIIEAIEEPRMMPPTWKGGRKKARRWLPSNFPGDVGVAAMRLQGQVSVEPRQGDWRANPVVVGDDEDLKVEETASGERVEEHHDHRETSLVVDSIESAKPEDEVLGEQHEKREDYDGQVVEAIPVVERDSGIGLEEAQEVQEKHMGHQEEGDNSLAAAARFLEEMEGYSGVMDLIQTPSRRIEPMDDIDDGDVDGKKPVITVEKQSPESFAAAIINRSLSPLDADNEIVVTSPYFSKTKPFPPKPTGTIQRSSNKSTARAGSRVPASQSGDEEMVERSPYFSRTKTFASEPVSKQEVPRKAFDWKQFAPKPVAAPEPASDEDEDNESVDEESEDGKDNDNNEDDEEDEEISQIKKAKTKLFHKLATLKRQESETQMGLFDLDQKLAEVRRKRARRE</sequence>
<proteinExistence type="predicted"/>
<feature type="compositionally biased region" description="Acidic residues" evidence="1">
    <location>
        <begin position="578"/>
        <end position="610"/>
    </location>
</feature>
<evidence type="ECO:0000313" key="2">
    <source>
        <dbReference type="EMBL" id="KAK4495745.1"/>
    </source>
</evidence>
<dbReference type="EMBL" id="JAXOVC010000011">
    <property type="protein sequence ID" value="KAK4495745.1"/>
    <property type="molecule type" value="Genomic_DNA"/>
</dbReference>
<comment type="caution">
    <text evidence="2">The sequence shown here is derived from an EMBL/GenBank/DDBJ whole genome shotgun (WGS) entry which is preliminary data.</text>
</comment>
<name>A0ABR0E382_ZASCE</name>
<gene>
    <name evidence="2" type="ORF">PRZ48_013013</name>
</gene>
<evidence type="ECO:0000313" key="3">
    <source>
        <dbReference type="Proteomes" id="UP001305779"/>
    </source>
</evidence>
<keyword evidence="3" id="KW-1185">Reference proteome</keyword>
<feature type="region of interest" description="Disordered" evidence="1">
    <location>
        <begin position="206"/>
        <end position="225"/>
    </location>
</feature>
<evidence type="ECO:0000256" key="1">
    <source>
        <dbReference type="SAM" id="MobiDB-lite"/>
    </source>
</evidence>
<accession>A0ABR0E382</accession>